<dbReference type="Pfam" id="PF03091">
    <property type="entry name" value="CutA1"/>
    <property type="match status" value="1"/>
</dbReference>
<keyword evidence="2" id="KW-1185">Reference proteome</keyword>
<gene>
    <name evidence="1" type="ORF">HMPREF9555_00170</name>
</gene>
<proteinExistence type="predicted"/>
<dbReference type="SUPFAM" id="SSF102705">
    <property type="entry name" value="NIF3 (NGG1p interacting factor 3)-like"/>
    <property type="match status" value="1"/>
</dbReference>
<dbReference type="Proteomes" id="UP000004633">
    <property type="component" value="Unassembled WGS sequence"/>
</dbReference>
<accession>E7MZM8</accession>
<comment type="caution">
    <text evidence="1">The sequence shown here is derived from an EMBL/GenBank/DDBJ whole genome shotgun (WGS) entry which is preliminary data.</text>
</comment>
<organism evidence="1 2">
    <name type="scientific">Selenomonas artemidis F0399</name>
    <dbReference type="NCBI Taxonomy" id="749551"/>
    <lineage>
        <taxon>Bacteria</taxon>
        <taxon>Bacillati</taxon>
        <taxon>Bacillota</taxon>
        <taxon>Negativicutes</taxon>
        <taxon>Selenomonadales</taxon>
        <taxon>Selenomonadaceae</taxon>
        <taxon>Selenomonas</taxon>
    </lineage>
</organism>
<evidence type="ECO:0000313" key="2">
    <source>
        <dbReference type="Proteomes" id="UP000004633"/>
    </source>
</evidence>
<sequence length="77" mass="8458">MGDYDSCFAYSRVTGTWRPLEGAHPYEGTVGEICEAPELKVELCVAAQRMEETIAVIRAVHPYEMPAIYALPLIGGI</sequence>
<dbReference type="PANTHER" id="PTHR41774:SF1">
    <property type="entry name" value="NGG1P INTERACTING FACTOR NIF3"/>
    <property type="match status" value="1"/>
</dbReference>
<dbReference type="InterPro" id="IPR004323">
    <property type="entry name" value="Ion_tolerance_CutA"/>
</dbReference>
<dbReference type="EMBL" id="AECV01000001">
    <property type="protein sequence ID" value="EFW30542.1"/>
    <property type="molecule type" value="Genomic_DNA"/>
</dbReference>
<evidence type="ECO:0000313" key="1">
    <source>
        <dbReference type="EMBL" id="EFW30542.1"/>
    </source>
</evidence>
<protein>
    <recommendedName>
        <fullName evidence="3">Cytochrome C biogenesis protein</fullName>
    </recommendedName>
</protein>
<dbReference type="InterPro" id="IPR036069">
    <property type="entry name" value="DUF34/NIF3_sf"/>
</dbReference>
<dbReference type="PANTHER" id="PTHR41774">
    <property type="match status" value="1"/>
</dbReference>
<dbReference type="Gene3D" id="3.30.70.120">
    <property type="match status" value="1"/>
</dbReference>
<dbReference type="InterPro" id="IPR015867">
    <property type="entry name" value="N-reg_PII/ATP_PRibTrfase_C"/>
</dbReference>
<dbReference type="STRING" id="749551.HMPREF9555_00170"/>
<dbReference type="GO" id="GO:0010038">
    <property type="term" value="P:response to metal ion"/>
    <property type="evidence" value="ECO:0007669"/>
    <property type="project" value="InterPro"/>
</dbReference>
<dbReference type="AlphaFoldDB" id="E7MZM8"/>
<name>E7MZM8_9FIRM</name>
<reference evidence="1 2" key="1">
    <citation type="submission" date="2010-08" db="EMBL/GenBank/DDBJ databases">
        <authorList>
            <person name="Weinstock G."/>
            <person name="Sodergren E."/>
            <person name="Clifton S."/>
            <person name="Fulton L."/>
            <person name="Fulton B."/>
            <person name="Courtney L."/>
            <person name="Fronick C."/>
            <person name="Harrison M."/>
            <person name="Strong C."/>
            <person name="Farmer C."/>
            <person name="Delahaunty K."/>
            <person name="Markovic C."/>
            <person name="Hall O."/>
            <person name="Minx P."/>
            <person name="Tomlinson C."/>
            <person name="Mitreva M."/>
            <person name="Hou S."/>
            <person name="Chen J."/>
            <person name="Wollam A."/>
            <person name="Pepin K.H."/>
            <person name="Johnson M."/>
            <person name="Bhonagiri V."/>
            <person name="Zhang X."/>
            <person name="Suruliraj S."/>
            <person name="Warren W."/>
            <person name="Chinwalla A."/>
            <person name="Mardis E.R."/>
            <person name="Wilson R.K."/>
        </authorList>
    </citation>
    <scope>NUCLEOTIDE SEQUENCE [LARGE SCALE GENOMIC DNA]</scope>
    <source>
        <strain evidence="1 2">F0399</strain>
    </source>
</reference>
<dbReference type="HOGENOM" id="CLU_120084_3_1_9"/>
<evidence type="ECO:0008006" key="3">
    <source>
        <dbReference type="Google" id="ProtNLM"/>
    </source>
</evidence>